<accession>A0AB39KXP3</accession>
<dbReference type="EMBL" id="CP158375">
    <property type="protein sequence ID" value="XDO98570.1"/>
    <property type="molecule type" value="Genomic_DNA"/>
</dbReference>
<sequence>MPPFNIVRFLTSLISLAVLATAAYLLWSFYRGEFVVDAQGEPLRLRDEWRFWTGLGLMAWSFLGRAPVLFLIAGKDDVAVDARHGEGLMLHTPRGSELHVETFGPAGPHPHPHPRLGHGFHFLAKDQGAVG</sequence>
<evidence type="ECO:0000313" key="2">
    <source>
        <dbReference type="EMBL" id="XDO98570.1"/>
    </source>
</evidence>
<protein>
    <submittedName>
        <fullName evidence="2">Uncharacterized protein</fullName>
    </submittedName>
</protein>
<proteinExistence type="predicted"/>
<evidence type="ECO:0000256" key="1">
    <source>
        <dbReference type="SAM" id="Phobius"/>
    </source>
</evidence>
<keyword evidence="1" id="KW-0472">Membrane</keyword>
<keyword evidence="1" id="KW-0812">Transmembrane</keyword>
<feature type="transmembrane region" description="Helical" evidence="1">
    <location>
        <begin position="7"/>
        <end position="29"/>
    </location>
</feature>
<keyword evidence="1" id="KW-1133">Transmembrane helix</keyword>
<organism evidence="2">
    <name type="scientific">Caulobacter sp. 73W</name>
    <dbReference type="NCBI Taxonomy" id="3161137"/>
    <lineage>
        <taxon>Bacteria</taxon>
        <taxon>Pseudomonadati</taxon>
        <taxon>Pseudomonadota</taxon>
        <taxon>Alphaproteobacteria</taxon>
        <taxon>Caulobacterales</taxon>
        <taxon>Caulobacteraceae</taxon>
        <taxon>Caulobacter</taxon>
    </lineage>
</organism>
<reference evidence="2" key="1">
    <citation type="submission" date="2024-06" db="EMBL/GenBank/DDBJ databases">
        <title>Caulobacter inopinatus, sp. nov.</title>
        <authorList>
            <person name="Donachie S.P."/>
        </authorList>
    </citation>
    <scope>NUCLEOTIDE SEQUENCE</scope>
    <source>
        <strain evidence="2">73W</strain>
    </source>
</reference>
<gene>
    <name evidence="2" type="ORF">ABOZ73_09180</name>
</gene>
<feature type="transmembrane region" description="Helical" evidence="1">
    <location>
        <begin position="49"/>
        <end position="73"/>
    </location>
</feature>
<name>A0AB39KXP3_9CAUL</name>
<dbReference type="RefSeq" id="WP_369062445.1">
    <property type="nucleotide sequence ID" value="NZ_CP158375.1"/>
</dbReference>
<dbReference type="AlphaFoldDB" id="A0AB39KXP3"/>